<comment type="caution">
    <text evidence="10">The sequence shown here is derived from an EMBL/GenBank/DDBJ whole genome shotgun (WGS) entry which is preliminary data.</text>
</comment>
<dbReference type="EMBL" id="NESQ01000049">
    <property type="protein sequence ID" value="PUU81157.1"/>
    <property type="molecule type" value="Genomic_DNA"/>
</dbReference>
<dbReference type="STRING" id="42251.A0A2T7A079"/>
<feature type="region of interest" description="Disordered" evidence="8">
    <location>
        <begin position="255"/>
        <end position="286"/>
    </location>
</feature>
<dbReference type="SMART" id="SM01312">
    <property type="entry name" value="RTC4"/>
    <property type="match status" value="1"/>
</dbReference>
<evidence type="ECO:0000256" key="2">
    <source>
        <dbReference type="ARBA" id="ARBA00004123"/>
    </source>
</evidence>
<accession>A0A2T7A079</accession>
<dbReference type="GO" id="GO:0005634">
    <property type="term" value="C:nucleus"/>
    <property type="evidence" value="ECO:0007669"/>
    <property type="project" value="UniProtKB-SubCell"/>
</dbReference>
<comment type="similarity">
    <text evidence="4">Belongs to the RTC4 family.</text>
</comment>
<evidence type="ECO:0000256" key="5">
    <source>
        <dbReference type="ARBA" id="ARBA00015162"/>
    </source>
</evidence>
<feature type="compositionally biased region" description="Basic and acidic residues" evidence="8">
    <location>
        <begin position="173"/>
        <end position="182"/>
    </location>
</feature>
<evidence type="ECO:0000313" key="10">
    <source>
        <dbReference type="EMBL" id="PUU81157.1"/>
    </source>
</evidence>
<feature type="compositionally biased region" description="Acidic residues" evidence="8">
    <location>
        <begin position="221"/>
        <end position="230"/>
    </location>
</feature>
<sequence>MLAERLSRSRSRSLGRDLEPPNSHVVGAEKVFVSPSGSATSSSLSSLSSLPSSSRSSPILINSDSPQKVDPPKDNGSNRSSPIELSPTSDDDRLNKPSRATAKAPPVPTWKTGEEKRGGKRPVSFKKASYGVNGKGGKSTVPYAKELMESHPPFKLKPRLSQLKSSRRALSCAEKHQEKPQGEIEAVTTSTVATRVSKYKNKAPKISGPLHLAAHERDADLSSEENEEVAESSFINPREKFGSGVIREVGLKRLLDDDDGDDDLPSKSSRSTPKRGRFMQSPSPGIEKTECQMCEEPLPANFLDTWKNGEFRKGHIPMLEWMDICTEHKAVSLREEWMEKGYPKIDWQGMKKRIETHYKPIEAIVHGEIESPFMAIFQQQEKDVRGNPILLLQKDHRLQYPGYYGPRGANIMLHWLLRRFGSEINAHNNATSNLAHSSAAAFVQAVLVPEMAVRLIMEDMKVAEKRAREVLEESRSIGETLNLKDYQEDIYGTGDNWVDVNNFKN</sequence>
<evidence type="ECO:0000256" key="8">
    <source>
        <dbReference type="SAM" id="MobiDB-lite"/>
    </source>
</evidence>
<feature type="region of interest" description="Disordered" evidence="8">
    <location>
        <begin position="165"/>
        <end position="191"/>
    </location>
</feature>
<dbReference type="OrthoDB" id="128308at2759"/>
<evidence type="ECO:0000256" key="6">
    <source>
        <dbReference type="ARBA" id="ARBA00022490"/>
    </source>
</evidence>
<evidence type="ECO:0000256" key="4">
    <source>
        <dbReference type="ARBA" id="ARBA00009461"/>
    </source>
</evidence>
<dbReference type="InterPro" id="IPR039024">
    <property type="entry name" value="RTC4"/>
</dbReference>
<name>A0A2T7A079_TUBBO</name>
<feature type="domain" description="Restriction of telomere capping protein 4 C-terminal" evidence="9">
    <location>
        <begin position="364"/>
        <end position="484"/>
    </location>
</feature>
<comment type="function">
    <text evidence="1">May be involved in a process influencing telomere capping.</text>
</comment>
<dbReference type="PANTHER" id="PTHR41391">
    <property type="entry name" value="RESTRICTION OF TELOMERE CAPPING PROTEIN 4"/>
    <property type="match status" value="1"/>
</dbReference>
<dbReference type="PANTHER" id="PTHR41391:SF1">
    <property type="entry name" value="RESTRICTION OF TELOMERE CAPPING PROTEIN 4"/>
    <property type="match status" value="1"/>
</dbReference>
<evidence type="ECO:0000313" key="11">
    <source>
        <dbReference type="Proteomes" id="UP000244722"/>
    </source>
</evidence>
<feature type="region of interest" description="Disordered" evidence="8">
    <location>
        <begin position="216"/>
        <end position="235"/>
    </location>
</feature>
<keyword evidence="6" id="KW-0963">Cytoplasm</keyword>
<keyword evidence="7" id="KW-0539">Nucleus</keyword>
<dbReference type="GO" id="GO:0005737">
    <property type="term" value="C:cytoplasm"/>
    <property type="evidence" value="ECO:0007669"/>
    <property type="project" value="UniProtKB-SubCell"/>
</dbReference>
<dbReference type="Pfam" id="PF14474">
    <property type="entry name" value="RTC4"/>
    <property type="match status" value="1"/>
</dbReference>
<feature type="region of interest" description="Disordered" evidence="8">
    <location>
        <begin position="1"/>
        <end position="138"/>
    </location>
</feature>
<dbReference type="AlphaFoldDB" id="A0A2T7A079"/>
<comment type="subcellular location">
    <subcellularLocation>
        <location evidence="3">Cytoplasm</location>
    </subcellularLocation>
    <subcellularLocation>
        <location evidence="2">Nucleus</location>
    </subcellularLocation>
</comment>
<proteinExistence type="inferred from homology"/>
<protein>
    <recommendedName>
        <fullName evidence="5">Restriction of telomere capping protein 4</fullName>
    </recommendedName>
</protein>
<evidence type="ECO:0000256" key="1">
    <source>
        <dbReference type="ARBA" id="ARBA00002738"/>
    </source>
</evidence>
<evidence type="ECO:0000259" key="9">
    <source>
        <dbReference type="SMART" id="SM01312"/>
    </source>
</evidence>
<feature type="compositionally biased region" description="Low complexity" evidence="8">
    <location>
        <begin position="34"/>
        <end position="65"/>
    </location>
</feature>
<evidence type="ECO:0000256" key="3">
    <source>
        <dbReference type="ARBA" id="ARBA00004496"/>
    </source>
</evidence>
<dbReference type="InterPro" id="IPR028094">
    <property type="entry name" value="RTC4_C"/>
</dbReference>
<gene>
    <name evidence="10" type="ORF">B9Z19DRAFT_1077757</name>
</gene>
<reference evidence="10 11" key="1">
    <citation type="submission" date="2017-04" db="EMBL/GenBank/DDBJ databases">
        <title>Draft genome sequence of Tuber borchii Vittad., a whitish edible truffle.</title>
        <authorList>
            <consortium name="DOE Joint Genome Institute"/>
            <person name="Murat C."/>
            <person name="Kuo A."/>
            <person name="Barry K.W."/>
            <person name="Clum A."/>
            <person name="Dockter R.B."/>
            <person name="Fauchery L."/>
            <person name="Iotti M."/>
            <person name="Kohler A."/>
            <person name="Labutti K."/>
            <person name="Lindquist E.A."/>
            <person name="Lipzen A."/>
            <person name="Ohm R.A."/>
            <person name="Wang M."/>
            <person name="Grigoriev I.V."/>
            <person name="Zambonelli A."/>
            <person name="Martin F.M."/>
        </authorList>
    </citation>
    <scope>NUCLEOTIDE SEQUENCE [LARGE SCALE GENOMIC DNA]</scope>
    <source>
        <strain evidence="10 11">Tbo3840</strain>
    </source>
</reference>
<organism evidence="10 11">
    <name type="scientific">Tuber borchii</name>
    <name type="common">White truffle</name>
    <dbReference type="NCBI Taxonomy" id="42251"/>
    <lineage>
        <taxon>Eukaryota</taxon>
        <taxon>Fungi</taxon>
        <taxon>Dikarya</taxon>
        <taxon>Ascomycota</taxon>
        <taxon>Pezizomycotina</taxon>
        <taxon>Pezizomycetes</taxon>
        <taxon>Pezizales</taxon>
        <taxon>Tuberaceae</taxon>
        <taxon>Tuber</taxon>
    </lineage>
</organism>
<keyword evidence="11" id="KW-1185">Reference proteome</keyword>
<evidence type="ECO:0000256" key="7">
    <source>
        <dbReference type="ARBA" id="ARBA00023242"/>
    </source>
</evidence>
<dbReference type="Proteomes" id="UP000244722">
    <property type="component" value="Unassembled WGS sequence"/>
</dbReference>
<feature type="compositionally biased region" description="Polar residues" evidence="8">
    <location>
        <begin position="75"/>
        <end position="88"/>
    </location>
</feature>